<name>A0A9W8GXW7_9FUNG</name>
<gene>
    <name evidence="2" type="ORF">GGI19_002033</name>
</gene>
<dbReference type="OrthoDB" id="5542138at2759"/>
<feature type="region of interest" description="Disordered" evidence="1">
    <location>
        <begin position="135"/>
        <end position="156"/>
    </location>
</feature>
<comment type="caution">
    <text evidence="2">The sequence shown here is derived from an EMBL/GenBank/DDBJ whole genome shotgun (WGS) entry which is preliminary data.</text>
</comment>
<keyword evidence="3" id="KW-1185">Reference proteome</keyword>
<feature type="compositionally biased region" description="Polar residues" evidence="1">
    <location>
        <begin position="170"/>
        <end position="208"/>
    </location>
</feature>
<feature type="region of interest" description="Disordered" evidence="1">
    <location>
        <begin position="170"/>
        <end position="216"/>
    </location>
</feature>
<evidence type="ECO:0000313" key="3">
    <source>
        <dbReference type="Proteomes" id="UP001140011"/>
    </source>
</evidence>
<organism evidence="2 3">
    <name type="scientific">Coemansia pectinata</name>
    <dbReference type="NCBI Taxonomy" id="1052879"/>
    <lineage>
        <taxon>Eukaryota</taxon>
        <taxon>Fungi</taxon>
        <taxon>Fungi incertae sedis</taxon>
        <taxon>Zoopagomycota</taxon>
        <taxon>Kickxellomycotina</taxon>
        <taxon>Kickxellomycetes</taxon>
        <taxon>Kickxellales</taxon>
        <taxon>Kickxellaceae</taxon>
        <taxon>Coemansia</taxon>
    </lineage>
</organism>
<dbReference type="AlphaFoldDB" id="A0A9W8GXW7"/>
<proteinExistence type="predicted"/>
<accession>A0A9W8GXW7</accession>
<reference evidence="2" key="1">
    <citation type="submission" date="2022-07" db="EMBL/GenBank/DDBJ databases">
        <title>Phylogenomic reconstructions and comparative analyses of Kickxellomycotina fungi.</title>
        <authorList>
            <person name="Reynolds N.K."/>
            <person name="Stajich J.E."/>
            <person name="Barry K."/>
            <person name="Grigoriev I.V."/>
            <person name="Crous P."/>
            <person name="Smith M.E."/>
        </authorList>
    </citation>
    <scope>NUCLEOTIDE SEQUENCE</scope>
    <source>
        <strain evidence="2">BCRC 34297</strain>
    </source>
</reference>
<evidence type="ECO:0000256" key="1">
    <source>
        <dbReference type="SAM" id="MobiDB-lite"/>
    </source>
</evidence>
<evidence type="ECO:0000313" key="2">
    <source>
        <dbReference type="EMBL" id="KAJ2754947.1"/>
    </source>
</evidence>
<dbReference type="EMBL" id="JANBUH010000086">
    <property type="protein sequence ID" value="KAJ2754947.1"/>
    <property type="molecule type" value="Genomic_DNA"/>
</dbReference>
<sequence length="412" mass="44902">MAHKDEFGSLARTLCHNPHKTVLIKNALQCQQSLPKHSGGALPRLSIMDITLFSASGIKSRVDLQPVNDPFIVDNIFKSPKKRRRGLLSWSAMPVAEVSAYAERQGLTAPLWDFPRHMRARNRRRSILGSKCSLSSMRRRRVRPSAGGEHSRSISDPTTAIIGISPTSVVGATRGSESNSSTLPVTPNEEQSQSPCLSSPKSIPSSIATIKPPRKHRRLRSFPKLSEVDTPPPAVYRRSGTFFDQPPALPSSATLRGVPGHPAKCALQPRAPPYISVSALRLVSSDACCGVREPAPAFLRPESLRPLRCSSMPVVPPKSSALRPPTAPRPAFVQWPPRNGSECLAATMTTKFAGVKNSLDIRRPAPPASLERSQEHIVSPSKQANSSDEWLLPSMFTLLRRLAACGGGERRR</sequence>
<feature type="region of interest" description="Disordered" evidence="1">
    <location>
        <begin position="363"/>
        <end position="385"/>
    </location>
</feature>
<dbReference type="Proteomes" id="UP001140011">
    <property type="component" value="Unassembled WGS sequence"/>
</dbReference>
<protein>
    <submittedName>
        <fullName evidence="2">Uncharacterized protein</fullName>
    </submittedName>
</protein>